<reference evidence="1" key="2">
    <citation type="submission" date="2015-03" db="EMBL/GenBank/DDBJ databases">
        <authorList>
            <person name="Chow C.-E.T."/>
            <person name="Winget D.M."/>
            <person name="White R.A.III."/>
            <person name="Hallam S.J."/>
            <person name="Suttle C.A."/>
        </authorList>
    </citation>
    <scope>NUCLEOTIDE SEQUENCE</scope>
    <source>
        <strain evidence="1">H4084988</strain>
    </source>
</reference>
<evidence type="ECO:0000313" key="1">
    <source>
        <dbReference type="EMBL" id="AKH47439.1"/>
    </source>
</evidence>
<proteinExistence type="predicted"/>
<protein>
    <submittedName>
        <fullName evidence="1">Uncharacterized protein</fullName>
    </submittedName>
</protein>
<organism evidence="1">
    <name type="scientific">uncultured marine virus</name>
    <dbReference type="NCBI Taxonomy" id="186617"/>
    <lineage>
        <taxon>Viruses</taxon>
        <taxon>environmental samples</taxon>
    </lineage>
</organism>
<dbReference type="EMBL" id="KR029594">
    <property type="protein sequence ID" value="AKH47439.1"/>
    <property type="molecule type" value="Genomic_DNA"/>
</dbReference>
<accession>A0A0F7L4H0</accession>
<reference evidence="1" key="1">
    <citation type="journal article" date="2015" name="Front. Microbiol.">
        <title>Combining genomic sequencing methods to explore viral diversity and reveal potential virus-host interactions.</title>
        <authorList>
            <person name="Chow C.E."/>
            <person name="Winget D.M."/>
            <person name="White R.A.III."/>
            <person name="Hallam S.J."/>
            <person name="Suttle C.A."/>
        </authorList>
    </citation>
    <scope>NUCLEOTIDE SEQUENCE</scope>
    <source>
        <strain evidence="1">H4084988</strain>
    </source>
</reference>
<name>A0A0F7L4H0_9VIRU</name>
<sequence length="136" mass="16102">MKSNYLKNYPKKPAKARSDRILDPKYPFDYHAFEYNSIAVLVMDATPIHNLDKLYVMKVTECRGVIEPMFFTRTGKYLFQLMTYSDQTEETGLHLEYYSFKRKTVQTYHGWTFNVNEIIGHPESPMLINFDKIRGI</sequence>